<accession>A0A9X0WCS5</accession>
<sequence>MIDPSQAIEQTIAIIEAAPESAAALTLYALVTTLEYDRAGRLFKLSKLGDLSAEQRQIAYGLMERSVVEGIGDPAWAEAKARIDRAIRGV</sequence>
<gene>
    <name evidence="1" type="ORF">CKO42_23260</name>
</gene>
<protein>
    <submittedName>
        <fullName evidence="1">Uncharacterized protein</fullName>
    </submittedName>
</protein>
<evidence type="ECO:0000313" key="1">
    <source>
        <dbReference type="EMBL" id="MBK1621282.1"/>
    </source>
</evidence>
<keyword evidence="2" id="KW-1185">Reference proteome</keyword>
<dbReference type="Proteomes" id="UP001138768">
    <property type="component" value="Unassembled WGS sequence"/>
</dbReference>
<evidence type="ECO:0000313" key="2">
    <source>
        <dbReference type="Proteomes" id="UP001138768"/>
    </source>
</evidence>
<dbReference type="RefSeq" id="WP_200249876.1">
    <property type="nucleotide sequence ID" value="NZ_NRRY01000066.1"/>
</dbReference>
<dbReference type="AlphaFoldDB" id="A0A9X0WCS5"/>
<organism evidence="1 2">
    <name type="scientific">Lamprobacter modestohalophilus</name>
    <dbReference type="NCBI Taxonomy" id="1064514"/>
    <lineage>
        <taxon>Bacteria</taxon>
        <taxon>Pseudomonadati</taxon>
        <taxon>Pseudomonadota</taxon>
        <taxon>Gammaproteobacteria</taxon>
        <taxon>Chromatiales</taxon>
        <taxon>Chromatiaceae</taxon>
        <taxon>Lamprobacter</taxon>
    </lineage>
</organism>
<proteinExistence type="predicted"/>
<name>A0A9X0WCS5_9GAMM</name>
<reference evidence="1 2" key="1">
    <citation type="journal article" date="2020" name="Microorganisms">
        <title>Osmotic Adaptation and Compatible Solute Biosynthesis of Phototrophic Bacteria as Revealed from Genome Analyses.</title>
        <authorList>
            <person name="Imhoff J.F."/>
            <person name="Rahn T."/>
            <person name="Kunzel S."/>
            <person name="Keller A."/>
            <person name="Neulinger S.C."/>
        </authorList>
    </citation>
    <scope>NUCLEOTIDE SEQUENCE [LARGE SCALE GENOMIC DNA]</scope>
    <source>
        <strain evidence="1 2">DSM 25653</strain>
    </source>
</reference>
<comment type="caution">
    <text evidence="1">The sequence shown here is derived from an EMBL/GenBank/DDBJ whole genome shotgun (WGS) entry which is preliminary data.</text>
</comment>
<dbReference type="EMBL" id="NRRY01000066">
    <property type="protein sequence ID" value="MBK1621282.1"/>
    <property type="molecule type" value="Genomic_DNA"/>
</dbReference>